<keyword evidence="3" id="KW-0732">Signal</keyword>
<evidence type="ECO:0000313" key="6">
    <source>
        <dbReference type="EMBL" id="VFJ13406.1"/>
    </source>
</evidence>
<dbReference type="GO" id="GO:0042597">
    <property type="term" value="C:periplasmic space"/>
    <property type="evidence" value="ECO:0007669"/>
    <property type="project" value="InterPro"/>
</dbReference>
<evidence type="ECO:0000256" key="1">
    <source>
        <dbReference type="ARBA" id="ARBA00004196"/>
    </source>
</evidence>
<feature type="domain" description="CopC" evidence="5">
    <location>
        <begin position="27"/>
        <end position="127"/>
    </location>
</feature>
<evidence type="ECO:0000259" key="5">
    <source>
        <dbReference type="Pfam" id="PF04234"/>
    </source>
</evidence>
<evidence type="ECO:0000256" key="4">
    <source>
        <dbReference type="ARBA" id="ARBA00023008"/>
    </source>
</evidence>
<dbReference type="GO" id="GO:0006825">
    <property type="term" value="P:copper ion transport"/>
    <property type="evidence" value="ECO:0007669"/>
    <property type="project" value="InterPro"/>
</dbReference>
<dbReference type="InterPro" id="IPR014756">
    <property type="entry name" value="Ig_E-set"/>
</dbReference>
<dbReference type="PANTHER" id="PTHR34820">
    <property type="entry name" value="INNER MEMBRANE PROTEIN YEBZ"/>
    <property type="match status" value="1"/>
</dbReference>
<dbReference type="InterPro" id="IPR014755">
    <property type="entry name" value="Cu-Rt/internalin_Ig-like"/>
</dbReference>
<dbReference type="RefSeq" id="WP_134483305.1">
    <property type="nucleotide sequence ID" value="NZ_LR216287.1"/>
</dbReference>
<dbReference type="Proteomes" id="UP000294299">
    <property type="component" value="Chromosome NFRAN"/>
</dbReference>
<dbReference type="KEGG" id="nfn:NFRAN_1084"/>
<sequence>MKFIIVMVVALSYVLGTGLSFFPVFGHASPVTYDPAPNTVLDSSKSLPNEVKITFTERPELRASNIKVLNSDNERIDSNDLKTIDSDKTISTAIDKSKITPGVYTVDWSVLSKDDGHITKGSYVFTVKDKNISQVINQQANPSTNGSIGYVENYTTPDSIVLNLNIMPYRVGQNNFTVNIDHENGTAVENIRNVFLEFSNPERNLGPIAESMEKTKVGEFFKSGSFISQEGNWQIKVIVQRINDYDINHTFEISIKN</sequence>
<dbReference type="SUPFAM" id="SSF81296">
    <property type="entry name" value="E set domains"/>
    <property type="match status" value="1"/>
</dbReference>
<dbReference type="AlphaFoldDB" id="A0A484I8H3"/>
<dbReference type="InterPro" id="IPR007348">
    <property type="entry name" value="CopC_dom"/>
</dbReference>
<dbReference type="EMBL" id="LR216287">
    <property type="protein sequence ID" value="VFJ13406.1"/>
    <property type="molecule type" value="Genomic_DNA"/>
</dbReference>
<dbReference type="GO" id="GO:0005886">
    <property type="term" value="C:plasma membrane"/>
    <property type="evidence" value="ECO:0007669"/>
    <property type="project" value="TreeGrafter"/>
</dbReference>
<evidence type="ECO:0000313" key="7">
    <source>
        <dbReference type="Proteomes" id="UP000294299"/>
    </source>
</evidence>
<dbReference type="Gene3D" id="2.60.40.1220">
    <property type="match status" value="1"/>
</dbReference>
<accession>A0A484I8H3</accession>
<keyword evidence="4" id="KW-0186">Copper</keyword>
<evidence type="ECO:0000256" key="2">
    <source>
        <dbReference type="ARBA" id="ARBA00022723"/>
    </source>
</evidence>
<proteinExistence type="predicted"/>
<evidence type="ECO:0000256" key="3">
    <source>
        <dbReference type="ARBA" id="ARBA00022729"/>
    </source>
</evidence>
<keyword evidence="2" id="KW-0479">Metal-binding</keyword>
<dbReference type="GeneID" id="39420517"/>
<dbReference type="GO" id="GO:0005507">
    <property type="term" value="F:copper ion binding"/>
    <property type="evidence" value="ECO:0007669"/>
    <property type="project" value="InterPro"/>
</dbReference>
<comment type="subcellular location">
    <subcellularLocation>
        <location evidence="1">Cell envelope</location>
    </subcellularLocation>
</comment>
<dbReference type="GO" id="GO:0046688">
    <property type="term" value="P:response to copper ion"/>
    <property type="evidence" value="ECO:0007669"/>
    <property type="project" value="InterPro"/>
</dbReference>
<protein>
    <recommendedName>
        <fullName evidence="5">CopC domain-containing protein</fullName>
    </recommendedName>
</protein>
<name>A0A484I8H3_9ARCH</name>
<dbReference type="OrthoDB" id="11083at2157"/>
<reference evidence="6 7" key="1">
    <citation type="submission" date="2019-02" db="EMBL/GenBank/DDBJ databases">
        <authorList>
            <person name="Lehtovirta-Morley E L."/>
        </authorList>
    </citation>
    <scope>NUCLEOTIDE SEQUENCE [LARGE SCALE GENOMIC DNA]</scope>
    <source>
        <strain evidence="6">NFRAN1</strain>
    </source>
</reference>
<dbReference type="Pfam" id="PF04234">
    <property type="entry name" value="CopC"/>
    <property type="match status" value="1"/>
</dbReference>
<keyword evidence="7" id="KW-1185">Reference proteome</keyword>
<dbReference type="InterPro" id="IPR032694">
    <property type="entry name" value="CopC/D"/>
</dbReference>
<organism evidence="6 7">
    <name type="scientific">Candidatus Nitrosocosmicus franklandianus</name>
    <dbReference type="NCBI Taxonomy" id="1798806"/>
    <lineage>
        <taxon>Archaea</taxon>
        <taxon>Nitrososphaerota</taxon>
        <taxon>Nitrososphaeria</taxon>
        <taxon>Nitrososphaerales</taxon>
        <taxon>Nitrososphaeraceae</taxon>
        <taxon>Candidatus Nitrosocosmicus</taxon>
    </lineage>
</organism>
<gene>
    <name evidence="6" type="ORF">NFRAN_1084</name>
</gene>
<dbReference type="PANTHER" id="PTHR34820:SF4">
    <property type="entry name" value="INNER MEMBRANE PROTEIN YEBZ"/>
    <property type="match status" value="1"/>
</dbReference>